<feature type="region of interest" description="Disordered" evidence="1">
    <location>
        <begin position="1"/>
        <end position="22"/>
    </location>
</feature>
<dbReference type="KEGG" id="agy:ATC03_08730"/>
<accession>A0A191WET4</accession>
<keyword evidence="3" id="KW-1185">Reference proteome</keyword>
<organism evidence="2 3">
    <name type="scientific">Agromyces aureus</name>
    <dbReference type="NCBI Taxonomy" id="453304"/>
    <lineage>
        <taxon>Bacteria</taxon>
        <taxon>Bacillati</taxon>
        <taxon>Actinomycetota</taxon>
        <taxon>Actinomycetes</taxon>
        <taxon>Micrococcales</taxon>
        <taxon>Microbacteriaceae</taxon>
        <taxon>Agromyces</taxon>
    </lineage>
</organism>
<dbReference type="EMBL" id="CP013979">
    <property type="protein sequence ID" value="ANJ26785.1"/>
    <property type="molecule type" value="Genomic_DNA"/>
</dbReference>
<sequence length="114" mass="12572">MTDLTKTVESFFNMPPRDTSSDPLQAAIERLEEIRDAATDGDWQITIEGIHAVSDEHRYGSEFVGSMASGADERAVVAAYALIDPVLALLRRYQEYPDIRLEEAVMNLAKAVGA</sequence>
<protein>
    <submittedName>
        <fullName evidence="2">Uncharacterized protein</fullName>
    </submittedName>
</protein>
<evidence type="ECO:0000256" key="1">
    <source>
        <dbReference type="SAM" id="MobiDB-lite"/>
    </source>
</evidence>
<dbReference type="Proteomes" id="UP000078437">
    <property type="component" value="Chromosome"/>
</dbReference>
<reference evidence="2 3" key="1">
    <citation type="journal article" date="2016" name="Int. J. Syst. Evol. Microbiol.">
        <title>Agromyces aureus sp. nov., isolated from the rhizosphere of Salix caprea L. grown in a heavy-metal-contaminated soil.</title>
        <authorList>
            <person name="Corretto E."/>
            <person name="Antonielli L."/>
            <person name="Sessitsch A."/>
            <person name="Compant S."/>
            <person name="Gorfer M."/>
            <person name="Kuffner M."/>
            <person name="Brader G."/>
        </authorList>
    </citation>
    <scope>NUCLEOTIDE SEQUENCE [LARGE SCALE GENOMIC DNA]</scope>
    <source>
        <strain evidence="2 3">AR33</strain>
    </source>
</reference>
<name>A0A191WET4_9MICO</name>
<feature type="compositionally biased region" description="Polar residues" evidence="1">
    <location>
        <begin position="1"/>
        <end position="10"/>
    </location>
</feature>
<evidence type="ECO:0000313" key="2">
    <source>
        <dbReference type="EMBL" id="ANJ26785.1"/>
    </source>
</evidence>
<proteinExistence type="predicted"/>
<dbReference type="AlphaFoldDB" id="A0A191WET4"/>
<gene>
    <name evidence="2" type="ORF">ATC03_08730</name>
</gene>
<reference evidence="3" key="2">
    <citation type="submission" date="2016-01" db="EMBL/GenBank/DDBJ databases">
        <title>Complete genome sequence of Agromyces aureus AR33T and comparison with related organisms.</title>
        <authorList>
            <person name="Corretto E."/>
            <person name="Antonielli L."/>
            <person name="Sessitsch A."/>
            <person name="Brader G."/>
        </authorList>
    </citation>
    <scope>NUCLEOTIDE SEQUENCE [LARGE SCALE GENOMIC DNA]</scope>
    <source>
        <strain evidence="3">AR33</strain>
    </source>
</reference>
<dbReference type="RefSeq" id="WP_067875703.1">
    <property type="nucleotide sequence ID" value="NZ_CP013979.1"/>
</dbReference>
<evidence type="ECO:0000313" key="3">
    <source>
        <dbReference type="Proteomes" id="UP000078437"/>
    </source>
</evidence>
<dbReference type="STRING" id="453304.ATC03_08730"/>